<gene>
    <name evidence="1" type="ORF">SAMN04515674_101474</name>
</gene>
<dbReference type="SUPFAM" id="SSF69279">
    <property type="entry name" value="Phage tail proteins"/>
    <property type="match status" value="1"/>
</dbReference>
<sequence>MLEITHDIRIANVRLRSFSAIEINKSIEQLSGTCVIELPAMLQNLPYNIEGKVKRGDIATVSLGYDGKNRQEFTGYLRAISPNTPMRLEFEDSMFLLRKQVKNKSYTNVDISTLIKDIVNQIGGFTFNISVQGIRFEKYVIRDQTAYQVLEKLKQDTNINIFCVGTELNAHLLYTQKTGEVNFYTHNNMRKDTNLQYVRADQVNISITAIGKTKNRNKIEKTVGTLGGDNKVMRFPDISDPATLQKLAEESLKRYSYDGYRGEIKTWGHSTVAVGNTAKIVNELYPQQNGSYYVIAVKVEVKGGQVGFCKTASLGLKVS</sequence>
<dbReference type="OrthoDB" id="1065075at2"/>
<dbReference type="EMBL" id="FOXH01000001">
    <property type="protein sequence ID" value="SFP13735.1"/>
    <property type="molecule type" value="Genomic_DNA"/>
</dbReference>
<organism evidence="1 2">
    <name type="scientific">Pseudarcicella hirudinis</name>
    <dbReference type="NCBI Taxonomy" id="1079859"/>
    <lineage>
        <taxon>Bacteria</taxon>
        <taxon>Pseudomonadati</taxon>
        <taxon>Bacteroidota</taxon>
        <taxon>Cytophagia</taxon>
        <taxon>Cytophagales</taxon>
        <taxon>Flectobacillaceae</taxon>
        <taxon>Pseudarcicella</taxon>
    </lineage>
</organism>
<protein>
    <submittedName>
        <fullName evidence="1">Phage late control gene D protein (GPD)</fullName>
    </submittedName>
</protein>
<evidence type="ECO:0000313" key="1">
    <source>
        <dbReference type="EMBL" id="SFP13735.1"/>
    </source>
</evidence>
<dbReference type="Proteomes" id="UP000199306">
    <property type="component" value="Unassembled WGS sequence"/>
</dbReference>
<accession>A0A1I5MVV9</accession>
<dbReference type="STRING" id="1079859.SAMN04515674_101474"/>
<reference evidence="1 2" key="1">
    <citation type="submission" date="2016-10" db="EMBL/GenBank/DDBJ databases">
        <authorList>
            <person name="de Groot N.N."/>
        </authorList>
    </citation>
    <scope>NUCLEOTIDE SEQUENCE [LARGE SCALE GENOMIC DNA]</scope>
    <source>
        <strain evidence="2">E92,LMG 26720,CCM 7988</strain>
    </source>
</reference>
<evidence type="ECO:0000313" key="2">
    <source>
        <dbReference type="Proteomes" id="UP000199306"/>
    </source>
</evidence>
<dbReference type="RefSeq" id="WP_092011475.1">
    <property type="nucleotide sequence ID" value="NZ_FOXH01000001.1"/>
</dbReference>
<name>A0A1I5MVV9_9BACT</name>
<proteinExistence type="predicted"/>
<keyword evidence="2" id="KW-1185">Reference proteome</keyword>
<dbReference type="AlphaFoldDB" id="A0A1I5MVV9"/>